<proteinExistence type="predicted"/>
<evidence type="ECO:0000256" key="1">
    <source>
        <dbReference type="SAM" id="MobiDB-lite"/>
    </source>
</evidence>
<name>A0A845G557_9BURK</name>
<dbReference type="AlphaFoldDB" id="A0A845G557"/>
<comment type="caution">
    <text evidence="2">The sequence shown here is derived from an EMBL/GenBank/DDBJ whole genome shotgun (WGS) entry which is preliminary data.</text>
</comment>
<accession>A0A845G557</accession>
<evidence type="ECO:0000313" key="3">
    <source>
        <dbReference type="Proteomes" id="UP000470302"/>
    </source>
</evidence>
<organism evidence="2 3">
    <name type="scientific">Duganella vulcania</name>
    <dbReference type="NCBI Taxonomy" id="2692166"/>
    <lineage>
        <taxon>Bacteria</taxon>
        <taxon>Pseudomonadati</taxon>
        <taxon>Pseudomonadota</taxon>
        <taxon>Betaproteobacteria</taxon>
        <taxon>Burkholderiales</taxon>
        <taxon>Oxalobacteraceae</taxon>
        <taxon>Telluria group</taxon>
        <taxon>Duganella</taxon>
    </lineage>
</organism>
<evidence type="ECO:0000313" key="2">
    <source>
        <dbReference type="EMBL" id="MYM89434.1"/>
    </source>
</evidence>
<gene>
    <name evidence="2" type="ORF">GTP91_19940</name>
</gene>
<sequence>MMALDRIGPTTRPLGIPDRQSTQPGPVARAPGATPPDVDYPVGPLAPDGP</sequence>
<feature type="non-terminal residue" evidence="2">
    <location>
        <position position="50"/>
    </location>
</feature>
<feature type="region of interest" description="Disordered" evidence="1">
    <location>
        <begin position="1"/>
        <end position="50"/>
    </location>
</feature>
<reference evidence="2 3" key="1">
    <citation type="submission" date="2020-01" db="EMBL/GenBank/DDBJ databases">
        <title>Novel species isolated from a subtropical stream in China.</title>
        <authorList>
            <person name="Lu H."/>
        </authorList>
    </citation>
    <scope>NUCLEOTIDE SEQUENCE [LARGE SCALE GENOMIC DNA]</scope>
    <source>
        <strain evidence="2 3">FT82W</strain>
    </source>
</reference>
<dbReference type="EMBL" id="WWCW01000074">
    <property type="protein sequence ID" value="MYM89434.1"/>
    <property type="molecule type" value="Genomic_DNA"/>
</dbReference>
<dbReference type="Proteomes" id="UP000470302">
    <property type="component" value="Unassembled WGS sequence"/>
</dbReference>
<protein>
    <submittedName>
        <fullName evidence="2">Uncharacterized protein</fullName>
    </submittedName>
</protein>